<evidence type="ECO:0000313" key="4">
    <source>
        <dbReference type="EMBL" id="CAI0403405.1"/>
    </source>
</evidence>
<evidence type="ECO:0000313" key="5">
    <source>
        <dbReference type="Proteomes" id="UP001154282"/>
    </source>
</evidence>
<dbReference type="InterPro" id="IPR036875">
    <property type="entry name" value="Znf_CCHC_sf"/>
</dbReference>
<feature type="region of interest" description="Disordered" evidence="2">
    <location>
        <begin position="92"/>
        <end position="130"/>
    </location>
</feature>
<evidence type="ECO:0000256" key="2">
    <source>
        <dbReference type="SAM" id="MobiDB-lite"/>
    </source>
</evidence>
<dbReference type="PANTHER" id="PTHR31286">
    <property type="entry name" value="GLYCINE-RICH CELL WALL STRUCTURAL PROTEIN 1.8-LIKE"/>
    <property type="match status" value="1"/>
</dbReference>
<name>A0AAV0J1W4_9ROSI</name>
<comment type="caution">
    <text evidence="4">The sequence shown here is derived from an EMBL/GenBank/DDBJ whole genome shotgun (WGS) entry which is preliminary data.</text>
</comment>
<keyword evidence="1" id="KW-0479">Metal-binding</keyword>
<gene>
    <name evidence="4" type="ORF">LITE_LOCUS12031</name>
</gene>
<dbReference type="EMBL" id="CAMGYJ010000004">
    <property type="protein sequence ID" value="CAI0403405.1"/>
    <property type="molecule type" value="Genomic_DNA"/>
</dbReference>
<keyword evidence="1" id="KW-0862">Zinc</keyword>
<dbReference type="AlphaFoldDB" id="A0AAV0J1W4"/>
<dbReference type="GO" id="GO:0003676">
    <property type="term" value="F:nucleic acid binding"/>
    <property type="evidence" value="ECO:0007669"/>
    <property type="project" value="InterPro"/>
</dbReference>
<organism evidence="4 5">
    <name type="scientific">Linum tenue</name>
    <dbReference type="NCBI Taxonomy" id="586396"/>
    <lineage>
        <taxon>Eukaryota</taxon>
        <taxon>Viridiplantae</taxon>
        <taxon>Streptophyta</taxon>
        <taxon>Embryophyta</taxon>
        <taxon>Tracheophyta</taxon>
        <taxon>Spermatophyta</taxon>
        <taxon>Magnoliopsida</taxon>
        <taxon>eudicotyledons</taxon>
        <taxon>Gunneridae</taxon>
        <taxon>Pentapetalae</taxon>
        <taxon>rosids</taxon>
        <taxon>fabids</taxon>
        <taxon>Malpighiales</taxon>
        <taxon>Linaceae</taxon>
        <taxon>Linum</taxon>
    </lineage>
</organism>
<dbReference type="SUPFAM" id="SSF57756">
    <property type="entry name" value="Retrovirus zinc finger-like domains"/>
    <property type="match status" value="1"/>
</dbReference>
<dbReference type="GO" id="GO:0008270">
    <property type="term" value="F:zinc ion binding"/>
    <property type="evidence" value="ECO:0007669"/>
    <property type="project" value="UniProtKB-KW"/>
</dbReference>
<protein>
    <recommendedName>
        <fullName evidence="3">CCHC-type domain-containing protein</fullName>
    </recommendedName>
</protein>
<keyword evidence="1" id="KW-0863">Zinc-finger</keyword>
<sequence>MVVWVQFPGLPVHFYHKELLFTMGNLLGRAIKLDYHTQNQQRAKFARMAVEVDLSKPLVPRIRLDDRWQRVEYENLPVVCFECGKVGHTNVSCPTLDRRPSGEGDGGSTSSAVIVAGVSTPEASAGLDRG</sequence>
<proteinExistence type="predicted"/>
<reference evidence="4" key="1">
    <citation type="submission" date="2022-08" db="EMBL/GenBank/DDBJ databases">
        <authorList>
            <person name="Gutierrez-Valencia J."/>
        </authorList>
    </citation>
    <scope>NUCLEOTIDE SEQUENCE</scope>
</reference>
<keyword evidence="5" id="KW-1185">Reference proteome</keyword>
<dbReference type="Proteomes" id="UP001154282">
    <property type="component" value="Unassembled WGS sequence"/>
</dbReference>
<feature type="domain" description="CCHC-type" evidence="3">
    <location>
        <begin position="80"/>
        <end position="94"/>
    </location>
</feature>
<accession>A0AAV0J1W4</accession>
<evidence type="ECO:0000256" key="1">
    <source>
        <dbReference type="PROSITE-ProRule" id="PRU00047"/>
    </source>
</evidence>
<dbReference type="PANTHER" id="PTHR31286:SF99">
    <property type="entry name" value="DUF4283 DOMAIN-CONTAINING PROTEIN"/>
    <property type="match status" value="1"/>
</dbReference>
<dbReference type="PROSITE" id="PS50158">
    <property type="entry name" value="ZF_CCHC"/>
    <property type="match status" value="1"/>
</dbReference>
<dbReference type="InterPro" id="IPR001878">
    <property type="entry name" value="Znf_CCHC"/>
</dbReference>
<dbReference type="InterPro" id="IPR040256">
    <property type="entry name" value="At4g02000-like"/>
</dbReference>
<evidence type="ECO:0000259" key="3">
    <source>
        <dbReference type="PROSITE" id="PS50158"/>
    </source>
</evidence>